<dbReference type="EMBL" id="CAWYQH010000097">
    <property type="protein sequence ID" value="CAK8683509.1"/>
    <property type="molecule type" value="Genomic_DNA"/>
</dbReference>
<comment type="caution">
    <text evidence="13">The sequence shown here is derived from an EMBL/GenBank/DDBJ whole genome shotgun (WGS) entry which is preliminary data.</text>
</comment>
<keyword evidence="9" id="KW-0175">Coiled coil</keyword>
<evidence type="ECO:0000256" key="5">
    <source>
        <dbReference type="ARBA" id="ARBA00022775"/>
    </source>
</evidence>
<feature type="domain" description="T-SNARE coiled-coil homology" evidence="12">
    <location>
        <begin position="196"/>
        <end position="258"/>
    </location>
</feature>
<proteinExistence type="inferred from homology"/>
<feature type="region of interest" description="Disordered" evidence="10">
    <location>
        <begin position="1"/>
        <end position="22"/>
    </location>
</feature>
<organism evidence="13 14">
    <name type="scientific">Clavelina lepadiformis</name>
    <name type="common">Light-bulb sea squirt</name>
    <name type="synonym">Ascidia lepadiformis</name>
    <dbReference type="NCBI Taxonomy" id="159417"/>
    <lineage>
        <taxon>Eukaryota</taxon>
        <taxon>Metazoa</taxon>
        <taxon>Chordata</taxon>
        <taxon>Tunicata</taxon>
        <taxon>Ascidiacea</taxon>
        <taxon>Aplousobranchia</taxon>
        <taxon>Clavelinidae</taxon>
        <taxon>Clavelina</taxon>
    </lineage>
</organism>
<gene>
    <name evidence="13" type="ORF">CVLEPA_LOCUS14577</name>
</gene>
<reference evidence="13 14" key="1">
    <citation type="submission" date="2024-02" db="EMBL/GenBank/DDBJ databases">
        <authorList>
            <person name="Daric V."/>
            <person name="Darras S."/>
        </authorList>
    </citation>
    <scope>NUCLEOTIDE SEQUENCE [LARGE SCALE GENOMIC DNA]</scope>
</reference>
<dbReference type="Gene3D" id="1.20.5.110">
    <property type="match status" value="1"/>
</dbReference>
<dbReference type="CDD" id="cd15880">
    <property type="entry name" value="SNARE_syntaxin1"/>
    <property type="match status" value="1"/>
</dbReference>
<evidence type="ECO:0000256" key="2">
    <source>
        <dbReference type="ARBA" id="ARBA00009063"/>
    </source>
</evidence>
<evidence type="ECO:0000256" key="11">
    <source>
        <dbReference type="SAM" id="Phobius"/>
    </source>
</evidence>
<dbReference type="SMART" id="SM00397">
    <property type="entry name" value="t_SNARE"/>
    <property type="match status" value="1"/>
</dbReference>
<name>A0ABP0FY95_CLALP</name>
<dbReference type="Gene3D" id="1.20.58.70">
    <property type="match status" value="1"/>
</dbReference>
<accession>A0ABP0FY95</accession>
<keyword evidence="5" id="KW-0532">Neurotransmitter transport</keyword>
<evidence type="ECO:0000256" key="6">
    <source>
        <dbReference type="ARBA" id="ARBA00022989"/>
    </source>
</evidence>
<evidence type="ECO:0000256" key="1">
    <source>
        <dbReference type="ARBA" id="ARBA00004211"/>
    </source>
</evidence>
<keyword evidence="7 11" id="KW-0472">Membrane</keyword>
<dbReference type="InterPro" id="IPR045242">
    <property type="entry name" value="Syntaxin"/>
</dbReference>
<feature type="transmembrane region" description="Helical" evidence="11">
    <location>
        <begin position="270"/>
        <end position="291"/>
    </location>
</feature>
<evidence type="ECO:0000313" key="13">
    <source>
        <dbReference type="EMBL" id="CAK8683509.1"/>
    </source>
</evidence>
<dbReference type="InterPro" id="IPR006012">
    <property type="entry name" value="Syntaxin/epimorphin_CS"/>
</dbReference>
<dbReference type="CDD" id="cd00179">
    <property type="entry name" value="SynN"/>
    <property type="match status" value="1"/>
</dbReference>
<evidence type="ECO:0000256" key="9">
    <source>
        <dbReference type="SAM" id="Coils"/>
    </source>
</evidence>
<dbReference type="PANTHER" id="PTHR19957:SF424">
    <property type="entry name" value="SYNTAXIN-1A"/>
    <property type="match status" value="1"/>
</dbReference>
<evidence type="ECO:0000259" key="12">
    <source>
        <dbReference type="PROSITE" id="PS50192"/>
    </source>
</evidence>
<keyword evidence="4 11" id="KW-0812">Transmembrane</keyword>
<dbReference type="Proteomes" id="UP001642483">
    <property type="component" value="Unassembled WGS sequence"/>
</dbReference>
<dbReference type="Pfam" id="PF00804">
    <property type="entry name" value="Syntaxin"/>
    <property type="match status" value="1"/>
</dbReference>
<comment type="similarity">
    <text evidence="2 8">Belongs to the syntaxin family.</text>
</comment>
<evidence type="ECO:0000256" key="8">
    <source>
        <dbReference type="RuleBase" id="RU003858"/>
    </source>
</evidence>
<evidence type="ECO:0000256" key="4">
    <source>
        <dbReference type="ARBA" id="ARBA00022692"/>
    </source>
</evidence>
<keyword evidence="3" id="KW-0813">Transport</keyword>
<feature type="coiled-coil region" evidence="9">
    <location>
        <begin position="74"/>
        <end position="101"/>
    </location>
</feature>
<dbReference type="SUPFAM" id="SSF47661">
    <property type="entry name" value="t-snare proteins"/>
    <property type="match status" value="1"/>
</dbReference>
<dbReference type="Pfam" id="PF05739">
    <property type="entry name" value="SNARE"/>
    <property type="match status" value="1"/>
</dbReference>
<evidence type="ECO:0000256" key="7">
    <source>
        <dbReference type="ARBA" id="ARBA00023136"/>
    </source>
</evidence>
<dbReference type="PROSITE" id="PS00914">
    <property type="entry name" value="SYNTAXIN"/>
    <property type="match status" value="1"/>
</dbReference>
<protein>
    <recommendedName>
        <fullName evidence="12">t-SNARE coiled-coil homology domain-containing protein</fullName>
    </recommendedName>
</protein>
<dbReference type="InterPro" id="IPR000727">
    <property type="entry name" value="T_SNARE_dom"/>
</dbReference>
<sequence length="292" mass="33611">MRDRLSDLKNNMSGEIEDDEDEVSVTIEQDNMKEFFTQVEEIRGYIDIISTKVQEVKVKHSDILSAPQADDKTKEEMEECMADIKRNANKVRGKLKLIERNIEENSNAVTPADLRIQKTQHSTLSRKFIAVMTDYNTTQNDYRERCKARIQRQLEITGRQVSDNELEDMLENSKEGSPAIFTGGIIMDTQQTKQAMNDIQARHNDIIKLENSIRELHDMFMDMAMLVEQQGEMIDRIEYNVEHSVDYVESAVSDTKKAVRYQSKARRKKICIIVCCVVLLIIIIAIVGSQLS</sequence>
<dbReference type="PANTHER" id="PTHR19957">
    <property type="entry name" value="SYNTAXIN"/>
    <property type="match status" value="1"/>
</dbReference>
<comment type="subcellular location">
    <subcellularLocation>
        <location evidence="1">Membrane</location>
        <topology evidence="1">Single-pass type IV membrane protein</topology>
    </subcellularLocation>
</comment>
<evidence type="ECO:0000256" key="3">
    <source>
        <dbReference type="ARBA" id="ARBA00022448"/>
    </source>
</evidence>
<dbReference type="InterPro" id="IPR010989">
    <property type="entry name" value="SNARE"/>
</dbReference>
<evidence type="ECO:0000256" key="10">
    <source>
        <dbReference type="SAM" id="MobiDB-lite"/>
    </source>
</evidence>
<evidence type="ECO:0000313" key="14">
    <source>
        <dbReference type="Proteomes" id="UP001642483"/>
    </source>
</evidence>
<dbReference type="SMART" id="SM00503">
    <property type="entry name" value="SynN"/>
    <property type="match status" value="1"/>
</dbReference>
<keyword evidence="14" id="KW-1185">Reference proteome</keyword>
<keyword evidence="6 11" id="KW-1133">Transmembrane helix</keyword>
<dbReference type="PROSITE" id="PS50192">
    <property type="entry name" value="T_SNARE"/>
    <property type="match status" value="1"/>
</dbReference>
<dbReference type="InterPro" id="IPR006011">
    <property type="entry name" value="Syntaxin_N"/>
</dbReference>